<dbReference type="InterPro" id="IPR036167">
    <property type="entry name" value="tRNA_intron_Endo_cat-like_sf"/>
</dbReference>
<dbReference type="GO" id="GO:0005634">
    <property type="term" value="C:nucleus"/>
    <property type="evidence" value="ECO:0007669"/>
    <property type="project" value="UniProtKB-ARBA"/>
</dbReference>
<dbReference type="EC" id="4.6.1.16" evidence="2"/>
<dbReference type="Pfam" id="PF01974">
    <property type="entry name" value="tRNA_int_endo"/>
    <property type="match status" value="1"/>
</dbReference>
<evidence type="ECO:0000313" key="8">
    <source>
        <dbReference type="Proteomes" id="UP000078546"/>
    </source>
</evidence>
<evidence type="ECO:0000256" key="2">
    <source>
        <dbReference type="ARBA" id="ARBA00012573"/>
    </source>
</evidence>
<evidence type="ECO:0000313" key="7">
    <source>
        <dbReference type="EMBL" id="SBS97014.1"/>
    </source>
</evidence>
<evidence type="ECO:0000313" key="6">
    <source>
        <dbReference type="EMBL" id="SBS86606.1"/>
    </source>
</evidence>
<protein>
    <recommendedName>
        <fullName evidence="2">tRNA-intron lyase</fullName>
        <ecNumber evidence="2">4.6.1.16</ecNumber>
    </recommendedName>
</protein>
<comment type="catalytic activity">
    <reaction evidence="3">
        <text>pretRNA = a 3'-half-tRNA molecule with a 5'-OH end + a 5'-half-tRNA molecule with a 2',3'-cyclic phosphate end + an intron with a 2',3'-cyclic phosphate and a 5'-hydroxyl terminus.</text>
        <dbReference type="EC" id="4.6.1.16"/>
    </reaction>
</comment>
<evidence type="ECO:0000259" key="5">
    <source>
        <dbReference type="Pfam" id="PF01974"/>
    </source>
</evidence>
<dbReference type="GO" id="GO:0006388">
    <property type="term" value="P:tRNA splicing, via endonucleolytic cleavage and ligation"/>
    <property type="evidence" value="ECO:0007669"/>
    <property type="project" value="InterPro"/>
</dbReference>
<dbReference type="InterPro" id="IPR006677">
    <property type="entry name" value="tRNA_intron_Endonuc_cat-like"/>
</dbReference>
<feature type="compositionally biased region" description="Basic and acidic residues" evidence="4">
    <location>
        <begin position="76"/>
        <end position="102"/>
    </location>
</feature>
<dbReference type="Gene3D" id="3.40.1350.10">
    <property type="match status" value="1"/>
</dbReference>
<dbReference type="SUPFAM" id="SSF53032">
    <property type="entry name" value="tRNA-intron endonuclease catalytic domain-like"/>
    <property type="match status" value="1"/>
</dbReference>
<evidence type="ECO:0000256" key="3">
    <source>
        <dbReference type="ARBA" id="ARBA00034031"/>
    </source>
</evidence>
<evidence type="ECO:0000256" key="4">
    <source>
        <dbReference type="SAM" id="MobiDB-lite"/>
    </source>
</evidence>
<proteinExistence type="inferred from homology"/>
<evidence type="ECO:0000313" key="9">
    <source>
        <dbReference type="Proteomes" id="UP000078560"/>
    </source>
</evidence>
<dbReference type="InterPro" id="IPR011856">
    <property type="entry name" value="tRNA_endonuc-like_dom_sf"/>
</dbReference>
<dbReference type="GO" id="GO:0000213">
    <property type="term" value="F:tRNA-intron lyase activity"/>
    <property type="evidence" value="ECO:0007669"/>
    <property type="project" value="UniProtKB-EC"/>
</dbReference>
<comment type="similarity">
    <text evidence="1">Belongs to the tRNA-intron endonuclease family.</text>
</comment>
<accession>A0A1A8X018</accession>
<reference evidence="8 9" key="1">
    <citation type="submission" date="2016-05" db="EMBL/GenBank/DDBJ databases">
        <authorList>
            <person name="Naeem Raeece"/>
        </authorList>
    </citation>
    <scope>NUCLEOTIDE SEQUENCE [LARGE SCALE GENOMIC DNA]</scope>
</reference>
<evidence type="ECO:0000256" key="1">
    <source>
        <dbReference type="ARBA" id="ARBA00008078"/>
    </source>
</evidence>
<dbReference type="GO" id="GO:0003676">
    <property type="term" value="F:nucleic acid binding"/>
    <property type="evidence" value="ECO:0007669"/>
    <property type="project" value="InterPro"/>
</dbReference>
<dbReference type="EMBL" id="FLQU01000506">
    <property type="protein sequence ID" value="SBS86606.1"/>
    <property type="molecule type" value="Genomic_DNA"/>
</dbReference>
<dbReference type="Proteomes" id="UP000078560">
    <property type="component" value="Unassembled WGS sequence"/>
</dbReference>
<dbReference type="AlphaFoldDB" id="A0A1A8X018"/>
<feature type="region of interest" description="Disordered" evidence="4">
    <location>
        <begin position="76"/>
        <end position="114"/>
    </location>
</feature>
<keyword evidence="7" id="KW-0540">Nuclease</keyword>
<sequence length="114" mass="12903">MAHRSTIREVAFADLSKYFLAVDGMKYGADFVLYRGNVDTEHGFALVFVKEENETLNEKEKTIICRICESVKKKTEELNGRAPKGETRKGKKDSMDFIRPPEDTIGGKTSARIK</sequence>
<gene>
    <name evidence="7" type="ORF">POVCU1_035160</name>
    <name evidence="6" type="ORF">POVCU2_0038160</name>
</gene>
<keyword evidence="7" id="KW-0255">Endonuclease</keyword>
<dbReference type="Proteomes" id="UP000078546">
    <property type="component" value="Unassembled WGS sequence"/>
</dbReference>
<keyword evidence="7" id="KW-0378">Hydrolase</keyword>
<reference evidence="7" key="2">
    <citation type="submission" date="2016-05" db="EMBL/GenBank/DDBJ databases">
        <authorList>
            <person name="Lavstsen T."/>
            <person name="Jespersen J.S."/>
        </authorList>
    </citation>
    <scope>NUCLEOTIDE SEQUENCE [LARGE SCALE GENOMIC DNA]</scope>
</reference>
<name>A0A1A8X018_PLAOA</name>
<dbReference type="EMBL" id="FLQV01000647">
    <property type="protein sequence ID" value="SBS97014.1"/>
    <property type="molecule type" value="Genomic_DNA"/>
</dbReference>
<organism evidence="7 8">
    <name type="scientific">Plasmodium ovale curtisi</name>
    <dbReference type="NCBI Taxonomy" id="864141"/>
    <lineage>
        <taxon>Eukaryota</taxon>
        <taxon>Sar</taxon>
        <taxon>Alveolata</taxon>
        <taxon>Apicomplexa</taxon>
        <taxon>Aconoidasida</taxon>
        <taxon>Haemosporida</taxon>
        <taxon>Plasmodiidae</taxon>
        <taxon>Plasmodium</taxon>
        <taxon>Plasmodium (Plasmodium)</taxon>
    </lineage>
</organism>
<feature type="domain" description="tRNA intron endonuclease catalytic" evidence="5">
    <location>
        <begin position="19"/>
        <end position="74"/>
    </location>
</feature>
<dbReference type="CDD" id="cd22363">
    <property type="entry name" value="tRNA-intron_lyase_C"/>
    <property type="match status" value="1"/>
</dbReference>